<sequence length="83" mass="9919">MSIIDEIRDTHKWVKNINENEPQKNETAQYWTERYIKDVQYLLSKLEIAEKALKEISEFDNDRPDCYPLYRIADAALEKLKEG</sequence>
<dbReference type="AlphaFoldDB" id="A0A7X0VVW5"/>
<comment type="caution">
    <text evidence="1">The sequence shown here is derived from an EMBL/GenBank/DDBJ whole genome shotgun (WGS) entry which is preliminary data.</text>
</comment>
<gene>
    <name evidence="1" type="ORF">H7C18_13220</name>
</gene>
<evidence type="ECO:0000313" key="1">
    <source>
        <dbReference type="EMBL" id="MBB6731875.1"/>
    </source>
</evidence>
<proteinExistence type="predicted"/>
<organism evidence="1 2">
    <name type="scientific">Cohnella zeiphila</name>
    <dbReference type="NCBI Taxonomy" id="2761120"/>
    <lineage>
        <taxon>Bacteria</taxon>
        <taxon>Bacillati</taxon>
        <taxon>Bacillota</taxon>
        <taxon>Bacilli</taxon>
        <taxon>Bacillales</taxon>
        <taxon>Paenibacillaceae</taxon>
        <taxon>Cohnella</taxon>
    </lineage>
</organism>
<evidence type="ECO:0000313" key="2">
    <source>
        <dbReference type="Proteomes" id="UP000564644"/>
    </source>
</evidence>
<reference evidence="1 2" key="1">
    <citation type="submission" date="2020-08" db="EMBL/GenBank/DDBJ databases">
        <title>Cohnella phylogeny.</title>
        <authorList>
            <person name="Dunlap C."/>
        </authorList>
    </citation>
    <scope>NUCLEOTIDE SEQUENCE [LARGE SCALE GENOMIC DNA]</scope>
    <source>
        <strain evidence="1 2">CBP 2801</strain>
    </source>
</reference>
<accession>A0A7X0VVW5</accession>
<protein>
    <submittedName>
        <fullName evidence="1">Uncharacterized protein</fullName>
    </submittedName>
</protein>
<dbReference type="EMBL" id="JACJVO010000016">
    <property type="protein sequence ID" value="MBB6731875.1"/>
    <property type="molecule type" value="Genomic_DNA"/>
</dbReference>
<dbReference type="RefSeq" id="WP_185129548.1">
    <property type="nucleotide sequence ID" value="NZ_JACJVO010000016.1"/>
</dbReference>
<dbReference type="Proteomes" id="UP000564644">
    <property type="component" value="Unassembled WGS sequence"/>
</dbReference>
<keyword evidence="2" id="KW-1185">Reference proteome</keyword>
<name>A0A7X0VVW5_9BACL</name>